<reference evidence="3" key="1">
    <citation type="journal article" date="2024" name="BMC Genomics">
        <title>Functional annotation of a divergent genome using sequence and structure-based similarity.</title>
        <authorList>
            <person name="Svedberg D."/>
            <person name="Winiger R.R."/>
            <person name="Berg A."/>
            <person name="Sharma H."/>
            <person name="Tellgren-Roth C."/>
            <person name="Debrunner-Vossbrinck B.A."/>
            <person name="Vossbrinck C.R."/>
            <person name="Barandun J."/>
        </authorList>
    </citation>
    <scope>NUCLEOTIDE SEQUENCE</scope>
    <source>
        <strain evidence="3">Illinois isolate</strain>
    </source>
</reference>
<sequence>MRDLNFNTQISLSILTKKTIEIPFTNKENNLSFVKLICKLTRGSKYSLKSNNLHFVPGRLVGGTYEYKCTDEMFNYIHNLLIILPFSDTKTTIKFTGMTDKNHCIDIIRIAYFKLLKIFNIPDLELEVKKRGFYSHDKAEIDTYGGEVHFTCGIIKEIKNIDIINTECLEKTRALLISARLNSTYVHDMSTKLIDLLEDYSLKIFTNIYNRNNSGPYVGYQCTVFCESKQGIFYSTEDGGIKKPEDVSNEATNNLLKSVNRGGIFDYKLNNILFIYLALSSSDISRIRISKPDKQNFEILEILKKFTNFRYQIKKDEDGYLMISSGIGYINYNLKLNS</sequence>
<feature type="domain" description="RNA 3'-terminal phosphate cyclase" evidence="1">
    <location>
        <begin position="6"/>
        <end position="313"/>
    </location>
</feature>
<dbReference type="GeneID" id="90540385"/>
<dbReference type="InterPro" id="IPR013792">
    <property type="entry name" value="RNA3'P_cycl/enolpyr_Trfase_a/b"/>
</dbReference>
<evidence type="ECO:0000313" key="3">
    <source>
        <dbReference type="EMBL" id="WUR02568.1"/>
    </source>
</evidence>
<dbReference type="Pfam" id="PF05189">
    <property type="entry name" value="RTC_insert"/>
    <property type="match status" value="1"/>
</dbReference>
<keyword evidence="4" id="KW-1185">Reference proteome</keyword>
<dbReference type="Gene3D" id="3.30.360.20">
    <property type="entry name" value="RNA 3'-terminal phosphate cyclase, insert domain"/>
    <property type="match status" value="1"/>
</dbReference>
<dbReference type="Proteomes" id="UP001334084">
    <property type="component" value="Chromosome 2"/>
</dbReference>
<organism evidence="3 4">
    <name type="scientific">Vairimorpha necatrix</name>
    <dbReference type="NCBI Taxonomy" id="6039"/>
    <lineage>
        <taxon>Eukaryota</taxon>
        <taxon>Fungi</taxon>
        <taxon>Fungi incertae sedis</taxon>
        <taxon>Microsporidia</taxon>
        <taxon>Nosematidae</taxon>
        <taxon>Vairimorpha</taxon>
    </lineage>
</organism>
<dbReference type="InterPro" id="IPR037136">
    <property type="entry name" value="RNA3'_phos_cyclase_dom_sf"/>
</dbReference>
<dbReference type="InterPro" id="IPR013791">
    <property type="entry name" value="RNA3'-term_phos_cycl_insert"/>
</dbReference>
<dbReference type="GO" id="GO:0005730">
    <property type="term" value="C:nucleolus"/>
    <property type="evidence" value="ECO:0007669"/>
    <property type="project" value="TreeGrafter"/>
</dbReference>
<dbReference type="InterPro" id="IPR023797">
    <property type="entry name" value="RNA3'_phos_cyclase_dom"/>
</dbReference>
<evidence type="ECO:0000313" key="4">
    <source>
        <dbReference type="Proteomes" id="UP001334084"/>
    </source>
</evidence>
<dbReference type="GO" id="GO:0000479">
    <property type="term" value="P:endonucleolytic cleavage of tricistronic rRNA transcript (SSU-rRNA, 5.8S rRNA, LSU-rRNA)"/>
    <property type="evidence" value="ECO:0007669"/>
    <property type="project" value="TreeGrafter"/>
</dbReference>
<dbReference type="PANTHER" id="PTHR11096">
    <property type="entry name" value="RNA 3' TERMINAL PHOSPHATE CYCLASE"/>
    <property type="match status" value="1"/>
</dbReference>
<dbReference type="SUPFAM" id="SSF55205">
    <property type="entry name" value="EPT/RTPC-like"/>
    <property type="match status" value="1"/>
</dbReference>
<dbReference type="EMBL" id="CP142727">
    <property type="protein sequence ID" value="WUR02568.1"/>
    <property type="molecule type" value="Genomic_DNA"/>
</dbReference>
<proteinExistence type="predicted"/>
<name>A0AAX4J9D9_9MICR</name>
<protein>
    <submittedName>
        <fullName evidence="3">RNA 3'-terminal phosphate cyclase-like protein (RCL1)</fullName>
    </submittedName>
</protein>
<dbReference type="PANTHER" id="PTHR11096:SF1">
    <property type="entry name" value="RNA 3'-TERMINAL PHOSPHATE CYCLASE-LIKE PROTEIN"/>
    <property type="match status" value="1"/>
</dbReference>
<dbReference type="RefSeq" id="XP_065328713.1">
    <property type="nucleotide sequence ID" value="XM_065472641.1"/>
</dbReference>
<dbReference type="InterPro" id="IPR000228">
    <property type="entry name" value="RNA3'_term_phos_cyc"/>
</dbReference>
<evidence type="ECO:0000259" key="2">
    <source>
        <dbReference type="Pfam" id="PF05189"/>
    </source>
</evidence>
<evidence type="ECO:0000259" key="1">
    <source>
        <dbReference type="Pfam" id="PF01137"/>
    </source>
</evidence>
<dbReference type="GO" id="GO:0004521">
    <property type="term" value="F:RNA endonuclease activity"/>
    <property type="evidence" value="ECO:0007669"/>
    <property type="project" value="TreeGrafter"/>
</dbReference>
<dbReference type="AlphaFoldDB" id="A0AAX4J9D9"/>
<dbReference type="KEGG" id="vnx:VNE69_02095"/>
<dbReference type="Gene3D" id="3.65.10.20">
    <property type="entry name" value="RNA 3'-terminal phosphate cyclase domain"/>
    <property type="match status" value="1"/>
</dbReference>
<gene>
    <name evidence="3" type="ORF">VNE69_02095</name>
</gene>
<accession>A0AAX4J9D9</accession>
<feature type="domain" description="RNA 3'-terminal phosphate cyclase insert" evidence="2">
    <location>
        <begin position="169"/>
        <end position="259"/>
    </location>
</feature>
<dbReference type="Pfam" id="PF01137">
    <property type="entry name" value="RTC"/>
    <property type="match status" value="1"/>
</dbReference>
<dbReference type="InterPro" id="IPR036553">
    <property type="entry name" value="RPTC_insert"/>
</dbReference>